<organism evidence="3 4">
    <name type="scientific">Nepenthes gracilis</name>
    <name type="common">Slender pitcher plant</name>
    <dbReference type="NCBI Taxonomy" id="150966"/>
    <lineage>
        <taxon>Eukaryota</taxon>
        <taxon>Viridiplantae</taxon>
        <taxon>Streptophyta</taxon>
        <taxon>Embryophyta</taxon>
        <taxon>Tracheophyta</taxon>
        <taxon>Spermatophyta</taxon>
        <taxon>Magnoliopsida</taxon>
        <taxon>eudicotyledons</taxon>
        <taxon>Gunneridae</taxon>
        <taxon>Pentapetalae</taxon>
        <taxon>Caryophyllales</taxon>
        <taxon>Nepenthaceae</taxon>
        <taxon>Nepenthes</taxon>
    </lineage>
</organism>
<evidence type="ECO:0000313" key="4">
    <source>
        <dbReference type="Proteomes" id="UP001279734"/>
    </source>
</evidence>
<dbReference type="InterPro" id="IPR001810">
    <property type="entry name" value="F-box_dom"/>
</dbReference>
<dbReference type="PANTHER" id="PTHR47123:SF6">
    <property type="entry name" value="F-BOX PROTEIN SKIP23-LIKE ISOFORM X1"/>
    <property type="match status" value="1"/>
</dbReference>
<name>A0AAD3S4N5_NEPGR</name>
<comment type="caution">
    <text evidence="3">The sequence shown here is derived from an EMBL/GenBank/DDBJ whole genome shotgun (WGS) entry which is preliminary data.</text>
</comment>
<dbReference type="EMBL" id="BSYO01000005">
    <property type="protein sequence ID" value="GMH04414.1"/>
    <property type="molecule type" value="Genomic_DNA"/>
</dbReference>
<dbReference type="InterPro" id="IPR036047">
    <property type="entry name" value="F-box-like_dom_sf"/>
</dbReference>
<reference evidence="3" key="1">
    <citation type="submission" date="2023-05" db="EMBL/GenBank/DDBJ databases">
        <title>Nepenthes gracilis genome sequencing.</title>
        <authorList>
            <person name="Fukushima K."/>
        </authorList>
    </citation>
    <scope>NUCLEOTIDE SEQUENCE</scope>
    <source>
        <strain evidence="3">SING2019-196</strain>
    </source>
</reference>
<keyword evidence="4" id="KW-1185">Reference proteome</keyword>
<accession>A0AAD3S4N5</accession>
<sequence length="574" mass="65217">MSPAPLKKMMGHRVPWSDLPQELLSSIADCLAPSTIDIFRLRSVCKSWRSSLSPPSALLSPILPVETPRPPLPRSQSARECLGLSSFVLSATAVYLLRRPIDETGPEGSCVGPKSWLLFVDESVHGKLTIRHPLSRSSVIRFPFNFPKVTNLLDFSASEIGRNYNLSRCYNNRAEPPDWSKHFDKVVLLSNGYGVMVLYEGKLCFLRLGGMGTQWEVVHNGKRFKFDDIVEYEGKICGITRRGKAYGIDCHSLKMMVMAAPIAGGGGRRKRLVESRGELHLVVRCPVSKSNNAAKLIRVYKLKQEEQKRGKKKDEEYKWFEVKTLDNRVFFFALDFSFSCPGQYFTGSCTGNCILFIEKSFQNYSGPDDDLCVFKTLDSKDLHVAVFSLENGGSMGEISVYPGYSDILWPPPAWLRSITMSQLIEALKAAIEGFHLRTQAEQCKDNKQKDECRHSKAHCLSSVNQPITDPWQLYRSEVHPWQVNLAFFSILEELEFQGREVVQRIKEDMESWKNQLPAINGNVKSRPEGDKSFDCPPEALLERMRSFKQVEEYSTLFLEGIRLFKESNKKRRDG</sequence>
<evidence type="ECO:0008006" key="5">
    <source>
        <dbReference type="Google" id="ProtNLM"/>
    </source>
</evidence>
<evidence type="ECO:0000259" key="1">
    <source>
        <dbReference type="Pfam" id="PF03478"/>
    </source>
</evidence>
<dbReference type="InterPro" id="IPR005174">
    <property type="entry name" value="KIB1-4_b-propeller"/>
</dbReference>
<evidence type="ECO:0000313" key="3">
    <source>
        <dbReference type="EMBL" id="GMH04414.1"/>
    </source>
</evidence>
<proteinExistence type="predicted"/>
<dbReference type="Gene3D" id="1.20.1280.50">
    <property type="match status" value="1"/>
</dbReference>
<dbReference type="AlphaFoldDB" id="A0AAD3S4N5"/>
<dbReference type="SUPFAM" id="SSF81383">
    <property type="entry name" value="F-box domain"/>
    <property type="match status" value="1"/>
</dbReference>
<dbReference type="InterPro" id="IPR051304">
    <property type="entry name" value="SCF_F-box_domain"/>
</dbReference>
<protein>
    <recommendedName>
        <fullName evidence="5">F-box domain-containing protein</fullName>
    </recommendedName>
</protein>
<dbReference type="Pfam" id="PF12937">
    <property type="entry name" value="F-box-like"/>
    <property type="match status" value="1"/>
</dbReference>
<feature type="domain" description="F-box" evidence="2">
    <location>
        <begin position="16"/>
        <end position="52"/>
    </location>
</feature>
<dbReference type="Proteomes" id="UP001279734">
    <property type="component" value="Unassembled WGS sequence"/>
</dbReference>
<evidence type="ECO:0000259" key="2">
    <source>
        <dbReference type="Pfam" id="PF12937"/>
    </source>
</evidence>
<feature type="domain" description="KIB1-4 beta-propeller" evidence="1">
    <location>
        <begin position="90"/>
        <end position="375"/>
    </location>
</feature>
<dbReference type="Pfam" id="PF03478">
    <property type="entry name" value="Beta-prop_KIB1-4"/>
    <property type="match status" value="1"/>
</dbReference>
<dbReference type="PANTHER" id="PTHR47123">
    <property type="entry name" value="F-BOX PROTEIN SKIP23"/>
    <property type="match status" value="1"/>
</dbReference>
<gene>
    <name evidence="3" type="ORF">Nepgr_006253</name>
</gene>